<organism evidence="1">
    <name type="scientific">viral metagenome</name>
    <dbReference type="NCBI Taxonomy" id="1070528"/>
    <lineage>
        <taxon>unclassified sequences</taxon>
        <taxon>metagenomes</taxon>
        <taxon>organismal metagenomes</taxon>
    </lineage>
</organism>
<reference evidence="1" key="1">
    <citation type="journal article" date="2020" name="Nature">
        <title>Giant virus diversity and host interactions through global metagenomics.</title>
        <authorList>
            <person name="Schulz F."/>
            <person name="Roux S."/>
            <person name="Paez-Espino D."/>
            <person name="Jungbluth S."/>
            <person name="Walsh D.A."/>
            <person name="Denef V.J."/>
            <person name="McMahon K.D."/>
            <person name="Konstantinidis K.T."/>
            <person name="Eloe-Fadrosh E.A."/>
            <person name="Kyrpides N.C."/>
            <person name="Woyke T."/>
        </authorList>
    </citation>
    <scope>NUCLEOTIDE SEQUENCE</scope>
    <source>
        <strain evidence="1">GVMAG-M-3300025880-76</strain>
    </source>
</reference>
<dbReference type="EMBL" id="MN740360">
    <property type="protein sequence ID" value="QHU02610.1"/>
    <property type="molecule type" value="Genomic_DNA"/>
</dbReference>
<evidence type="ECO:0000313" key="1">
    <source>
        <dbReference type="EMBL" id="QHU02610.1"/>
    </source>
</evidence>
<protein>
    <recommendedName>
        <fullName evidence="2">C2H2-type domain-containing protein</fullName>
    </recommendedName>
</protein>
<accession>A0A6C0JCP4</accession>
<proteinExistence type="predicted"/>
<sequence length="304" mass="35237">MLPKSSKKVAKKFYCEKCDYVTSRKSNYDKHVLTRKHNMLPNAAEKVATFFDCECGKSFSHRQSFFRHSKSCDMWIENEDIYVQKSVPKSSGVKDVDYKHLMHELVNQNKQIIKQGEQIASLMPSISSTTNKTVNNINITNNVNMNVFLNDQCKDAYNLIDFINSLQLHMTDLVNTGKLGFVESMTGILVNALNDIEVTKRPIHCSDIEREVLYVKDNNAWERDAQTKNHMMRAIEHLKHNNLKQLGEWTENNPEFVIQNHEKNSEYMEIVGNCIGGEDERKQKQNMNKIIKNVAKEVYIEPDK</sequence>
<dbReference type="Gene3D" id="3.30.160.60">
    <property type="entry name" value="Classic Zinc Finger"/>
    <property type="match status" value="1"/>
</dbReference>
<name>A0A6C0JCP4_9ZZZZ</name>
<evidence type="ECO:0008006" key="2">
    <source>
        <dbReference type="Google" id="ProtNLM"/>
    </source>
</evidence>
<dbReference type="AlphaFoldDB" id="A0A6C0JCP4"/>